<dbReference type="InterPro" id="IPR025194">
    <property type="entry name" value="RodZ-like_C"/>
</dbReference>
<sequence length="350" mass="36694">MINDDTQEQPEAAPLTGEVGHQLRRAREAKGITVADVADSQHLRPSVIQAIEDGQYDKIGSELFLKGYVRAYAEQVGLNATSLVETLDMELEPLRQEAEQARREDPLESIERKKRQKRRVARWVIWILLIAAVAVIASRVVEMELYSGIGGSDEGVPASAEQSGDSPAENPAPTFGGETEAGSADAVAPQAESGAEASEPAPIGQGDSALDGQQPTPDSAARDESTAPATPDEGSVSAPADNTMATVAPEADVSEPEPAPPVEDQPAAAAGDVLSATFTGDCWVSVKNAEGTTVVASLKRAGESLRYEGHGPFQVVLGAVDVVNLSYNGEPVDLSTYPASNNRVSLTLGN</sequence>
<dbReference type="SUPFAM" id="SSF47413">
    <property type="entry name" value="lambda repressor-like DNA-binding domains"/>
    <property type="match status" value="1"/>
</dbReference>
<comment type="caution">
    <text evidence="4">The sequence shown here is derived from an EMBL/GenBank/DDBJ whole genome shotgun (WGS) entry which is preliminary data.</text>
</comment>
<accession>A0ABY1ZQH5</accession>
<evidence type="ECO:0000313" key="4">
    <source>
        <dbReference type="EMBL" id="TBW59068.1"/>
    </source>
</evidence>
<keyword evidence="2" id="KW-0472">Membrane</keyword>
<gene>
    <name evidence="4" type="ORF">EZI54_01785</name>
</gene>
<feature type="compositionally biased region" description="Low complexity" evidence="1">
    <location>
        <begin position="188"/>
        <end position="202"/>
    </location>
</feature>
<dbReference type="Pfam" id="PF13464">
    <property type="entry name" value="RodZ_C"/>
    <property type="match status" value="1"/>
</dbReference>
<dbReference type="CDD" id="cd00093">
    <property type="entry name" value="HTH_XRE"/>
    <property type="match status" value="1"/>
</dbReference>
<dbReference type="Proteomes" id="UP000313645">
    <property type="component" value="Unassembled WGS sequence"/>
</dbReference>
<dbReference type="PANTHER" id="PTHR34475">
    <property type="match status" value="1"/>
</dbReference>
<evidence type="ECO:0000256" key="2">
    <source>
        <dbReference type="SAM" id="Phobius"/>
    </source>
</evidence>
<dbReference type="Pfam" id="PF13413">
    <property type="entry name" value="HTH_25"/>
    <property type="match status" value="1"/>
</dbReference>
<feature type="region of interest" description="Disordered" evidence="1">
    <location>
        <begin position="1"/>
        <end position="20"/>
    </location>
</feature>
<dbReference type="InterPro" id="IPR050400">
    <property type="entry name" value="Bact_Cytoskel_RodZ"/>
</dbReference>
<organism evidence="4 5">
    <name type="scientific">Marinobacter halodurans</name>
    <dbReference type="NCBI Taxonomy" id="2528979"/>
    <lineage>
        <taxon>Bacteria</taxon>
        <taxon>Pseudomonadati</taxon>
        <taxon>Pseudomonadota</taxon>
        <taxon>Gammaproteobacteria</taxon>
        <taxon>Pseudomonadales</taxon>
        <taxon>Marinobacteraceae</taxon>
        <taxon>Marinobacter</taxon>
    </lineage>
</organism>
<feature type="transmembrane region" description="Helical" evidence="2">
    <location>
        <begin position="120"/>
        <end position="141"/>
    </location>
</feature>
<feature type="domain" description="Cytoskeleton protein RodZ-like C-terminal" evidence="3">
    <location>
        <begin position="277"/>
        <end position="344"/>
    </location>
</feature>
<dbReference type="Gene3D" id="1.10.260.40">
    <property type="entry name" value="lambda repressor-like DNA-binding domains"/>
    <property type="match status" value="1"/>
</dbReference>
<evidence type="ECO:0000256" key="1">
    <source>
        <dbReference type="SAM" id="MobiDB-lite"/>
    </source>
</evidence>
<dbReference type="InterPro" id="IPR010982">
    <property type="entry name" value="Lambda_DNA-bd_dom_sf"/>
</dbReference>
<protein>
    <submittedName>
        <fullName evidence="4">Helix-turn-helix domain-containing protein</fullName>
    </submittedName>
</protein>
<keyword evidence="5" id="KW-1185">Reference proteome</keyword>
<dbReference type="PANTHER" id="PTHR34475:SF1">
    <property type="entry name" value="CYTOSKELETON PROTEIN RODZ"/>
    <property type="match status" value="1"/>
</dbReference>
<feature type="region of interest" description="Disordered" evidence="1">
    <location>
        <begin position="247"/>
        <end position="266"/>
    </location>
</feature>
<keyword evidence="2" id="KW-0812">Transmembrane</keyword>
<dbReference type="InterPro" id="IPR001387">
    <property type="entry name" value="Cro/C1-type_HTH"/>
</dbReference>
<evidence type="ECO:0000259" key="3">
    <source>
        <dbReference type="Pfam" id="PF13464"/>
    </source>
</evidence>
<dbReference type="RefSeq" id="WP_131478434.1">
    <property type="nucleotide sequence ID" value="NZ_SJDL01000002.1"/>
</dbReference>
<evidence type="ECO:0000313" key="5">
    <source>
        <dbReference type="Proteomes" id="UP000313645"/>
    </source>
</evidence>
<dbReference type="EMBL" id="SJDL01000002">
    <property type="protein sequence ID" value="TBW59068.1"/>
    <property type="molecule type" value="Genomic_DNA"/>
</dbReference>
<feature type="region of interest" description="Disordered" evidence="1">
    <location>
        <begin position="150"/>
        <end position="240"/>
    </location>
</feature>
<name>A0ABY1ZQH5_9GAMM</name>
<reference evidence="4 5" key="1">
    <citation type="submission" date="2019-02" db="EMBL/GenBank/DDBJ databases">
        <title>Marinobacter halodurans sp. nov., a marine bacterium isolated from sea tidal flat.</title>
        <authorList>
            <person name="Yoo Y."/>
            <person name="Lee D.W."/>
            <person name="Kim B.S."/>
            <person name="Kim J.-J."/>
        </authorList>
    </citation>
    <scope>NUCLEOTIDE SEQUENCE [LARGE SCALE GENOMIC DNA]</scope>
    <source>
        <strain evidence="4 5">YJ-S3-2</strain>
    </source>
</reference>
<keyword evidence="2" id="KW-1133">Transmembrane helix</keyword>
<proteinExistence type="predicted"/>